<reference evidence="1" key="1">
    <citation type="submission" date="2024-07" db="EMBL/GenBank/DDBJ databases">
        <authorList>
            <person name="Li X.-J."/>
            <person name="Wang X."/>
        </authorList>
    </citation>
    <scope>NUCLEOTIDE SEQUENCE</scope>
    <source>
        <strain evidence="1">HSP-334</strain>
    </source>
</reference>
<gene>
    <name evidence="1" type="ORF">AB8B22_02100</name>
</gene>
<protein>
    <submittedName>
        <fullName evidence="1">Zinc ribbon domain-containing protein</fullName>
    </submittedName>
</protein>
<dbReference type="KEGG" id="lrug:AB8B22_02100"/>
<dbReference type="InterPro" id="IPR018652">
    <property type="entry name" value="DUF2082_NA-bd_Znr"/>
</dbReference>
<name>A0AB39VJ98_9FUSO</name>
<evidence type="ECO:0000313" key="1">
    <source>
        <dbReference type="EMBL" id="XDU67227.1"/>
    </source>
</evidence>
<organism evidence="1">
    <name type="scientific">Leptotrichia rugosa</name>
    <dbReference type="NCBI Taxonomy" id="3239302"/>
    <lineage>
        <taxon>Bacteria</taxon>
        <taxon>Fusobacteriati</taxon>
        <taxon>Fusobacteriota</taxon>
        <taxon>Fusobacteriia</taxon>
        <taxon>Fusobacteriales</taxon>
        <taxon>Leptotrichiaceae</taxon>
        <taxon>Leptotrichia</taxon>
    </lineage>
</organism>
<proteinExistence type="predicted"/>
<dbReference type="AlphaFoldDB" id="A0AB39VJ98"/>
<dbReference type="RefSeq" id="WP_094079153.1">
    <property type="nucleotide sequence ID" value="NZ_CP165644.1"/>
</dbReference>
<accession>A0AB39VJ98</accession>
<dbReference type="EMBL" id="CP165644">
    <property type="protein sequence ID" value="XDU67227.1"/>
    <property type="molecule type" value="Genomic_DNA"/>
</dbReference>
<dbReference type="Pfam" id="PF09855">
    <property type="entry name" value="Zn_ribbon_13"/>
    <property type="match status" value="1"/>
</dbReference>
<sequence length="66" mass="7686">MRNNERCLKCGEKTFEIKKIAVPTTKTTKAKIGIDMFYLKICQNCGYTEMYSTKVLEKVKDPVKNY</sequence>